<comment type="caution">
    <text evidence="4">The sequence shown here is derived from an EMBL/GenBank/DDBJ whole genome shotgun (WGS) entry which is preliminary data.</text>
</comment>
<dbReference type="InterPro" id="IPR000727">
    <property type="entry name" value="T_SNARE_dom"/>
</dbReference>
<evidence type="ECO:0000313" key="4">
    <source>
        <dbReference type="EMBL" id="CAF1204087.1"/>
    </source>
</evidence>
<evidence type="ECO:0000313" key="6">
    <source>
        <dbReference type="Proteomes" id="UP000663860"/>
    </source>
</evidence>
<proteinExistence type="inferred from homology"/>
<comment type="similarity">
    <text evidence="1">Belongs to the SNAP-25 family.</text>
</comment>
<dbReference type="CDD" id="cd15841">
    <property type="entry name" value="SNARE_Qc"/>
    <property type="match status" value="1"/>
</dbReference>
<organism evidence="4 6">
    <name type="scientific">Adineta steineri</name>
    <dbReference type="NCBI Taxonomy" id="433720"/>
    <lineage>
        <taxon>Eukaryota</taxon>
        <taxon>Metazoa</taxon>
        <taxon>Spiralia</taxon>
        <taxon>Gnathifera</taxon>
        <taxon>Rotifera</taxon>
        <taxon>Eurotatoria</taxon>
        <taxon>Bdelloidea</taxon>
        <taxon>Adinetida</taxon>
        <taxon>Adinetidae</taxon>
        <taxon>Adineta</taxon>
    </lineage>
</organism>
<dbReference type="Proteomes" id="UP000663860">
    <property type="component" value="Unassembled WGS sequence"/>
</dbReference>
<dbReference type="PANTHER" id="PTHR19305:SF9">
    <property type="entry name" value="SYNAPTOSOMAL-ASSOCIATED PROTEIN 29"/>
    <property type="match status" value="1"/>
</dbReference>
<evidence type="ECO:0000313" key="5">
    <source>
        <dbReference type="EMBL" id="CAF3737839.1"/>
    </source>
</evidence>
<feature type="domain" description="T-SNARE coiled-coil homology" evidence="3">
    <location>
        <begin position="128"/>
        <end position="190"/>
    </location>
</feature>
<dbReference type="Proteomes" id="UP000663868">
    <property type="component" value="Unassembled WGS sequence"/>
</dbReference>
<dbReference type="GO" id="GO:0005886">
    <property type="term" value="C:plasma membrane"/>
    <property type="evidence" value="ECO:0007669"/>
    <property type="project" value="TreeGrafter"/>
</dbReference>
<sequence length="192" mass="22105">MQDLNEDILKRTYRMRSLCNNAETQGIKANVVLAEQGEQIKNIHSSLITIDTTLIDTKQNINRLKGRTQRVMNTVRTKFHPKFFSKLIPHSPSKDSSLSLLQTPPLLPDRRHSSPKLIQTPPTPIKKSFLDEQIDETLYDIGHTVQRLKYIAQDMNDKLVGQVNTFNQIHEHMMQSTNSIEQQNTEIAKIFT</sequence>
<evidence type="ECO:0000259" key="3">
    <source>
        <dbReference type="PROSITE" id="PS50192"/>
    </source>
</evidence>
<gene>
    <name evidence="4" type="ORF">IZO911_LOCUS28789</name>
    <name evidence="5" type="ORF">KXQ929_LOCUS13469</name>
</gene>
<evidence type="ECO:0000256" key="2">
    <source>
        <dbReference type="SAM" id="MobiDB-lite"/>
    </source>
</evidence>
<accession>A0A814WE82</accession>
<reference evidence="4" key="1">
    <citation type="submission" date="2021-02" db="EMBL/GenBank/DDBJ databases">
        <authorList>
            <person name="Nowell W R."/>
        </authorList>
    </citation>
    <scope>NUCLEOTIDE SEQUENCE</scope>
</reference>
<dbReference type="EMBL" id="CAJNOE010000414">
    <property type="protein sequence ID" value="CAF1204087.1"/>
    <property type="molecule type" value="Genomic_DNA"/>
</dbReference>
<dbReference type="PROSITE" id="PS50192">
    <property type="entry name" value="T_SNARE"/>
    <property type="match status" value="1"/>
</dbReference>
<dbReference type="Gene3D" id="1.20.5.110">
    <property type="match status" value="2"/>
</dbReference>
<evidence type="ECO:0000256" key="1">
    <source>
        <dbReference type="ARBA" id="ARBA00009480"/>
    </source>
</evidence>
<protein>
    <recommendedName>
        <fullName evidence="3">t-SNARE coiled-coil homology domain-containing protein</fullName>
    </recommendedName>
</protein>
<dbReference type="PANTHER" id="PTHR19305">
    <property type="entry name" value="SYNAPTOSOMAL ASSOCIATED PROTEIN"/>
    <property type="match status" value="1"/>
</dbReference>
<name>A0A814WE82_9BILA</name>
<dbReference type="AlphaFoldDB" id="A0A814WE82"/>
<feature type="region of interest" description="Disordered" evidence="2">
    <location>
        <begin position="90"/>
        <end position="124"/>
    </location>
</feature>
<dbReference type="SUPFAM" id="SSF58038">
    <property type="entry name" value="SNARE fusion complex"/>
    <property type="match status" value="2"/>
</dbReference>
<dbReference type="EMBL" id="CAJOBB010000720">
    <property type="protein sequence ID" value="CAF3737839.1"/>
    <property type="molecule type" value="Genomic_DNA"/>
</dbReference>